<evidence type="ECO:0000256" key="10">
    <source>
        <dbReference type="ARBA" id="ARBA00022833"/>
    </source>
</evidence>
<keyword evidence="11" id="KW-0482">Metalloprotease</keyword>
<dbReference type="SUPFAM" id="SSF63737">
    <property type="entry name" value="Leukotriene A4 hydrolase N-terminal domain"/>
    <property type="match status" value="1"/>
</dbReference>
<feature type="domain" description="Aminopeptidase N-like N-terminal" evidence="16">
    <location>
        <begin position="95"/>
        <end position="197"/>
    </location>
</feature>
<evidence type="ECO:0000313" key="17">
    <source>
        <dbReference type="EMBL" id="MEL0657879.1"/>
    </source>
</evidence>
<dbReference type="Pfam" id="PF11940">
    <property type="entry name" value="DUF3458"/>
    <property type="match status" value="1"/>
</dbReference>
<keyword evidence="7" id="KW-0645">Protease</keyword>
<keyword evidence="18" id="KW-1185">Reference proteome</keyword>
<keyword evidence="9 17" id="KW-0378">Hydrolase</keyword>
<dbReference type="InterPro" id="IPR024601">
    <property type="entry name" value="Peptidase_M1_pepN_C"/>
</dbReference>
<feature type="domain" description="Peptidase M1 alanyl aminopeptidase C-terminal" evidence="15">
    <location>
        <begin position="557"/>
        <end position="880"/>
    </location>
</feature>
<organism evidence="17 18">
    <name type="scientific">Psychromonas arctica</name>
    <dbReference type="NCBI Taxonomy" id="168275"/>
    <lineage>
        <taxon>Bacteria</taxon>
        <taxon>Pseudomonadati</taxon>
        <taxon>Pseudomonadota</taxon>
        <taxon>Gammaproteobacteria</taxon>
        <taxon>Alteromonadales</taxon>
        <taxon>Psychromonadaceae</taxon>
        <taxon>Psychromonas</taxon>
    </lineage>
</organism>
<reference evidence="17 18" key="1">
    <citation type="submission" date="2024-02" db="EMBL/GenBank/DDBJ databases">
        <title>Bacteria isolated from the canopy kelp, Nereocystis luetkeana.</title>
        <authorList>
            <person name="Pfister C.A."/>
            <person name="Younker I.T."/>
            <person name="Light S.H."/>
        </authorList>
    </citation>
    <scope>NUCLEOTIDE SEQUENCE [LARGE SCALE GENOMIC DNA]</scope>
    <source>
        <strain evidence="17 18">TI.2.07</strain>
    </source>
</reference>
<dbReference type="InterPro" id="IPR045357">
    <property type="entry name" value="Aminopeptidase_N-like_N"/>
</dbReference>
<evidence type="ECO:0000256" key="4">
    <source>
        <dbReference type="ARBA" id="ARBA00012564"/>
    </source>
</evidence>
<accession>A0ABU9H7N7</accession>
<dbReference type="RefSeq" id="WP_341626625.1">
    <property type="nucleotide sequence ID" value="NZ_JBAKBA010000002.1"/>
</dbReference>
<feature type="domain" description="Peptidase M1 alanyl aminopeptidase Ig-like fold" evidence="14">
    <location>
        <begin position="455"/>
        <end position="553"/>
    </location>
</feature>
<dbReference type="InterPro" id="IPR014782">
    <property type="entry name" value="Peptidase_M1_dom"/>
</dbReference>
<evidence type="ECO:0000256" key="8">
    <source>
        <dbReference type="ARBA" id="ARBA00022723"/>
    </source>
</evidence>
<dbReference type="InterPro" id="IPR001930">
    <property type="entry name" value="Peptidase_M1"/>
</dbReference>
<dbReference type="CDD" id="cd09600">
    <property type="entry name" value="M1_APN"/>
    <property type="match status" value="1"/>
</dbReference>
<dbReference type="EMBL" id="JBAKBA010000002">
    <property type="protein sequence ID" value="MEL0657879.1"/>
    <property type="molecule type" value="Genomic_DNA"/>
</dbReference>
<dbReference type="Gene3D" id="1.10.390.10">
    <property type="entry name" value="Neutral Protease Domain 2"/>
    <property type="match status" value="1"/>
</dbReference>
<dbReference type="SUPFAM" id="SSF55486">
    <property type="entry name" value="Metalloproteases ('zincins'), catalytic domain"/>
    <property type="match status" value="1"/>
</dbReference>
<dbReference type="GO" id="GO:0016285">
    <property type="term" value="F:alanyl aminopeptidase activity"/>
    <property type="evidence" value="ECO:0007669"/>
    <property type="project" value="UniProtKB-EC"/>
</dbReference>
<dbReference type="InterPro" id="IPR038438">
    <property type="entry name" value="PepN_Ig-like_sf"/>
</dbReference>
<comment type="caution">
    <text evidence="17">The sequence shown here is derived from an EMBL/GenBank/DDBJ whole genome shotgun (WGS) entry which is preliminary data.</text>
</comment>
<keyword evidence="6 17" id="KW-0031">Aminopeptidase</keyword>
<evidence type="ECO:0000313" key="18">
    <source>
        <dbReference type="Proteomes" id="UP001366060"/>
    </source>
</evidence>
<evidence type="ECO:0000256" key="7">
    <source>
        <dbReference type="ARBA" id="ARBA00022670"/>
    </source>
</evidence>
<dbReference type="PRINTS" id="PR00756">
    <property type="entry name" value="ALADIPTASE"/>
</dbReference>
<sequence>MSNSDSLVEEVIERNPQEKHLSDYRPSDYTISTIDLEFDLFDHQTKVQAISQVQRVSKEVTPLFLFGEALNLVSILVDDVDYTDFELVKDGIVINHLPTSFKLEINTEIDPAKNHAFEGLYKSGDAFCTQCEAEGFRRITYYLDRPDVLAKFSTKVIADKTLYPYLLSNGNQVDQGDLDAGRHFVSWVDPFPKPAYLFALVAGDFDLVEDNFITKSGRDVKLAIFVDKGNLDKTQHAMLSLKKSMQWDEERFNLEYDLDIYMIVAVDFFNMGAMENKGLNVFNSKFVLANQQSATDQDYLGVEAVIGHEYFHNWTGNRITCRDWFQLSLKEGLTVFRDQEFSSDLGSRSVNRIANVMTMRDHQFAEDAGPMSHPIRPESVMEMNNFYTLTVYEKGSEVIRMLHTLLGEEKFQKGMQLYVQRHDGQAVTCDDFVAAMQDASEIDLTLFKRWYSQSGTPQVFVTDHYDSVNQTYQITFKQKTLPTADQKKKLPLHIPIDIELLDSNGNSLELLEGKKNRVLSLTQKEQTFVFKHILSKPVPCLFRGFSAPVKYQYAYTDEQLLDIMSFASDEFSRWDAGQTLFNKYLVKNVKALQSGGALSLPEIFIDGFKSVLVSETLDPSLVADMFAFTSENGARELFEQVDIDAIHNARDFMLKEIATKLHELFVDTYLRHNQLKAYQPNIDDIAKRKLKNSALSFIARVDKKVADEYVLAQIASCNNMTDYLGALNAANSGLLPCRAAVMQAFDDKWFENGLVMDKWFVLQASMPSDNVLDNIDALFNHRSFDFNNPNRLRSLVGAFAQTNTYRFHHVDGSGYAFLTDQLIKLNSQNPQVASRLITPLIQFKNLDQVRIKLIKAELNRLLALPDLAVDLYEKVTKALAQ</sequence>
<dbReference type="Pfam" id="PF17432">
    <property type="entry name" value="DUF3458_C"/>
    <property type="match status" value="1"/>
</dbReference>
<dbReference type="EC" id="3.4.11.2" evidence="4 12"/>
<dbReference type="Gene3D" id="2.60.40.1840">
    <property type="match status" value="1"/>
</dbReference>
<dbReference type="Gene3D" id="1.25.50.10">
    <property type="entry name" value="Peptidase M1, alanyl aminopeptidase, C-terminal domain"/>
    <property type="match status" value="1"/>
</dbReference>
<dbReference type="Pfam" id="PF01433">
    <property type="entry name" value="Peptidase_M1"/>
    <property type="match status" value="1"/>
</dbReference>
<dbReference type="PANTHER" id="PTHR46322">
    <property type="entry name" value="PUROMYCIN-SENSITIVE AMINOPEPTIDASE"/>
    <property type="match status" value="1"/>
</dbReference>
<keyword evidence="8" id="KW-0479">Metal-binding</keyword>
<dbReference type="InterPro" id="IPR037144">
    <property type="entry name" value="Peptidase_M1_pepN_C_sf"/>
</dbReference>
<keyword evidence="10" id="KW-0862">Zinc</keyword>
<evidence type="ECO:0000256" key="9">
    <source>
        <dbReference type="ARBA" id="ARBA00022801"/>
    </source>
</evidence>
<evidence type="ECO:0000256" key="11">
    <source>
        <dbReference type="ARBA" id="ARBA00023049"/>
    </source>
</evidence>
<dbReference type="NCBIfam" id="TIGR02414">
    <property type="entry name" value="pepN_proteo"/>
    <property type="match status" value="1"/>
</dbReference>
<comment type="cofactor">
    <cofactor evidence="2">
        <name>Zn(2+)</name>
        <dbReference type="ChEBI" id="CHEBI:29105"/>
    </cofactor>
</comment>
<dbReference type="InterPro" id="IPR042097">
    <property type="entry name" value="Aminopeptidase_N-like_N_sf"/>
</dbReference>
<dbReference type="PANTHER" id="PTHR46322:SF1">
    <property type="entry name" value="PUROMYCIN-SENSITIVE AMINOPEPTIDASE"/>
    <property type="match status" value="1"/>
</dbReference>
<protein>
    <recommendedName>
        <fullName evidence="5 12">Aminopeptidase N</fullName>
        <ecNumber evidence="4 12">3.4.11.2</ecNumber>
    </recommendedName>
</protein>
<comment type="similarity">
    <text evidence="3">Belongs to the peptidase M1 family.</text>
</comment>
<dbReference type="Gene3D" id="2.60.40.1730">
    <property type="entry name" value="tricorn interacting facor f3 domain"/>
    <property type="match status" value="1"/>
</dbReference>
<evidence type="ECO:0000259" key="15">
    <source>
        <dbReference type="Pfam" id="PF17432"/>
    </source>
</evidence>
<feature type="domain" description="Peptidase M1 membrane alanine aminopeptidase" evidence="13">
    <location>
        <begin position="240"/>
        <end position="450"/>
    </location>
</feature>
<gene>
    <name evidence="17" type="primary">pepN</name>
    <name evidence="17" type="ORF">V6255_01905</name>
</gene>
<comment type="catalytic activity">
    <reaction evidence="1">
        <text>Release of an N-terminal amino acid, Xaa-|-Yaa- from a peptide, amide or arylamide. Xaa is preferably Ala, but may be most amino acids including Pro (slow action). When a terminal hydrophobic residue is followed by a prolyl residue, the two may be released as an intact Xaa-Pro dipeptide.</text>
        <dbReference type="EC" id="3.4.11.2"/>
    </reaction>
</comment>
<evidence type="ECO:0000256" key="2">
    <source>
        <dbReference type="ARBA" id="ARBA00001947"/>
    </source>
</evidence>
<proteinExistence type="inferred from homology"/>
<evidence type="ECO:0000259" key="16">
    <source>
        <dbReference type="Pfam" id="PF17900"/>
    </source>
</evidence>
<dbReference type="InterPro" id="IPR027268">
    <property type="entry name" value="Peptidase_M4/M1_CTD_sf"/>
</dbReference>
<name>A0ABU9H7N7_9GAMM</name>
<dbReference type="InterPro" id="IPR035414">
    <property type="entry name" value="Peptidase_M1_pepN_Ig-like"/>
</dbReference>
<evidence type="ECO:0000256" key="3">
    <source>
        <dbReference type="ARBA" id="ARBA00010136"/>
    </source>
</evidence>
<dbReference type="Gene3D" id="3.30.2010.30">
    <property type="match status" value="1"/>
</dbReference>
<evidence type="ECO:0000256" key="5">
    <source>
        <dbReference type="ARBA" id="ARBA00015611"/>
    </source>
</evidence>
<dbReference type="Proteomes" id="UP001366060">
    <property type="component" value="Unassembled WGS sequence"/>
</dbReference>
<evidence type="ECO:0000256" key="12">
    <source>
        <dbReference type="NCBIfam" id="TIGR02414"/>
    </source>
</evidence>
<dbReference type="InterPro" id="IPR012779">
    <property type="entry name" value="Peptidase_M1_pepN"/>
</dbReference>
<evidence type="ECO:0000256" key="1">
    <source>
        <dbReference type="ARBA" id="ARBA00000098"/>
    </source>
</evidence>
<evidence type="ECO:0000259" key="13">
    <source>
        <dbReference type="Pfam" id="PF01433"/>
    </source>
</evidence>
<dbReference type="Pfam" id="PF17900">
    <property type="entry name" value="Peptidase_M1_N"/>
    <property type="match status" value="1"/>
</dbReference>
<evidence type="ECO:0000256" key="6">
    <source>
        <dbReference type="ARBA" id="ARBA00022438"/>
    </source>
</evidence>
<evidence type="ECO:0000259" key="14">
    <source>
        <dbReference type="Pfam" id="PF11940"/>
    </source>
</evidence>